<feature type="transmembrane region" description="Helical" evidence="1">
    <location>
        <begin position="277"/>
        <end position="294"/>
    </location>
</feature>
<reference evidence="2 3" key="1">
    <citation type="submission" date="2014-07" db="EMBL/GenBank/DDBJ databases">
        <title>Methanogenic archaea and the global carbon cycle.</title>
        <authorList>
            <person name="Henriksen J.R."/>
            <person name="Luke J."/>
            <person name="Reinhart S."/>
            <person name="Benedict M.N."/>
            <person name="Youngblut N.D."/>
            <person name="Metcalf M.E."/>
            <person name="Whitaker R.J."/>
            <person name="Metcalf W.W."/>
        </authorList>
    </citation>
    <scope>NUCLEOTIDE SEQUENCE [LARGE SCALE GENOMIC DNA]</scope>
    <source>
        <strain evidence="2 3">SarPi</strain>
    </source>
</reference>
<dbReference type="AlphaFoldDB" id="A0A0E3R8L0"/>
<keyword evidence="1" id="KW-1133">Transmembrane helix</keyword>
<gene>
    <name evidence="2" type="ORF">MSMAP_0134</name>
</gene>
<name>A0A0E3R8L0_METMZ</name>
<sequence length="532" mass="61360">MYILLINTFTLWLLSIHTTHIAKYLPSSFHYIKSLSLFYWLGLILVSMLFIIFIYKEKKLKTKSEDLISLTLIIITILFLYGTPSFIYSNPRILDVYAFSHIIDIMTRYGGNFFTGNPMYKSQFQASTILFSIISQYASITSLAIAKYYTIYLMSMISLLLYSTAKKISIKYYIIAPMAYLSLGWVPEYNLAPQSISLLLTCVLQLVLISILKSNSNNSTKVSLAIIIWVTMCLSHALTPIMNLVSFIIIFLVDILSKKKLHILNVAYEIRSKVSKVFRLMVLYTTIYVSYILYQSEFIIKRVISTIEAILTNINSESTFVVIDRSVIEPSYSYLLGYKLRMLIIVITITIGLLCALIILLTEGEKPLNIYISGLFLGYTFIGIFLVATGYNIYGTGRTYIFLLIPFSILCSMCMNEIQRLEHNKYLRLVRYSVVVFIVVSMTILPITRYASDPYNFISESELTGKNFCLKEKNTTYYGNIQVIYPIPFEYAYYTHYYNFIEMKSKEGKEYADKFNEINIIYNSGQFKTSKV</sequence>
<feature type="transmembrane region" description="Helical" evidence="1">
    <location>
        <begin position="400"/>
        <end position="418"/>
    </location>
</feature>
<organism evidence="2 3">
    <name type="scientific">Methanosarcina mazei SarPi</name>
    <dbReference type="NCBI Taxonomy" id="1434115"/>
    <lineage>
        <taxon>Archaea</taxon>
        <taxon>Methanobacteriati</taxon>
        <taxon>Methanobacteriota</taxon>
        <taxon>Stenosarchaea group</taxon>
        <taxon>Methanomicrobia</taxon>
        <taxon>Methanosarcinales</taxon>
        <taxon>Methanosarcinaceae</taxon>
        <taxon>Methanosarcina</taxon>
    </lineage>
</organism>
<feature type="transmembrane region" description="Helical" evidence="1">
    <location>
        <begin position="170"/>
        <end position="186"/>
    </location>
</feature>
<evidence type="ECO:0000313" key="2">
    <source>
        <dbReference type="EMBL" id="AKB60119.1"/>
    </source>
</evidence>
<evidence type="ECO:0008006" key="4">
    <source>
        <dbReference type="Google" id="ProtNLM"/>
    </source>
</evidence>
<feature type="transmembrane region" description="Helical" evidence="1">
    <location>
        <begin position="342"/>
        <end position="362"/>
    </location>
</feature>
<keyword evidence="1" id="KW-0812">Transmembrane</keyword>
<keyword evidence="1" id="KW-0472">Membrane</keyword>
<evidence type="ECO:0000256" key="1">
    <source>
        <dbReference type="SAM" id="Phobius"/>
    </source>
</evidence>
<feature type="transmembrane region" description="Helical" evidence="1">
    <location>
        <begin position="37"/>
        <end position="55"/>
    </location>
</feature>
<feature type="transmembrane region" description="Helical" evidence="1">
    <location>
        <begin position="67"/>
        <end position="87"/>
    </location>
</feature>
<feature type="transmembrane region" description="Helical" evidence="1">
    <location>
        <begin position="368"/>
        <end position="388"/>
    </location>
</feature>
<protein>
    <recommendedName>
        <fullName evidence="4">Glycosyltransferase RgtA/B/C/D-like domain-containing protein</fullName>
    </recommendedName>
</protein>
<dbReference type="EMBL" id="CP009511">
    <property type="protein sequence ID" value="AKB60119.1"/>
    <property type="molecule type" value="Genomic_DNA"/>
</dbReference>
<feature type="transmembrane region" description="Helical" evidence="1">
    <location>
        <begin position="430"/>
        <end position="448"/>
    </location>
</feature>
<proteinExistence type="predicted"/>
<dbReference type="PATRIC" id="fig|1434115.4.peg.156"/>
<dbReference type="HOGENOM" id="CLU_511554_0_0_2"/>
<feature type="transmembrane region" description="Helical" evidence="1">
    <location>
        <begin position="224"/>
        <end position="257"/>
    </location>
</feature>
<accession>A0A0E3R8L0</accession>
<dbReference type="Proteomes" id="UP000033116">
    <property type="component" value="Chromosome"/>
</dbReference>
<evidence type="ECO:0000313" key="3">
    <source>
        <dbReference type="Proteomes" id="UP000033116"/>
    </source>
</evidence>